<sequence>MENELELFLIEIVQYFDLQKRKSVGLRKMATKANFLLEQVIYNTKPLPILSNSNQNEVCKVNLKNYNVNKLPNEILNLIFERFKVKDETSNFPLLNLALVNKKWSTVALPLLYRDLYTRHDSVSKLYTLAKCLKLNSIYRESHTNWFNPFISSLTFYSTSKTRSDLNQDICKKLLKIIASYAKHLMSFILIIEQMSGYDVLNFNLNDLNDLFTSCQYITHLDINKLTNTWDIKPIEKGSNLKNSFLKLKTLCIMSMEGGNDEYASLFSNFPPTSIEVLEIPDLTMETAESLKDCLKNLYSLTLTGNLYNEPGEFKENVANLVFQKATNLKKLNSYFHLSEAMFNIMIKCKVSLKYLKCTIFGKQVDPLSYCSWETGLKVYFKSLGNHLTELYLTLIESKENELDDSKLDFFSNHLKNLEIFSYKVYKNINEDYQEVSPFANVSESAVTKFCFSMKKLKRVAFRNKIKPTRTDLKEVFKSYGIRLVDVF</sequence>
<dbReference type="PROSITE" id="PS50181">
    <property type="entry name" value="FBOX"/>
    <property type="match status" value="1"/>
</dbReference>
<gene>
    <name evidence="2" type="ORF">HK099_008684</name>
</gene>
<organism evidence="2 3">
    <name type="scientific">Clydaea vesicula</name>
    <dbReference type="NCBI Taxonomy" id="447962"/>
    <lineage>
        <taxon>Eukaryota</taxon>
        <taxon>Fungi</taxon>
        <taxon>Fungi incertae sedis</taxon>
        <taxon>Chytridiomycota</taxon>
        <taxon>Chytridiomycota incertae sedis</taxon>
        <taxon>Chytridiomycetes</taxon>
        <taxon>Lobulomycetales</taxon>
        <taxon>Lobulomycetaceae</taxon>
        <taxon>Clydaea</taxon>
    </lineage>
</organism>
<dbReference type="InterPro" id="IPR001810">
    <property type="entry name" value="F-box_dom"/>
</dbReference>
<protein>
    <recommendedName>
        <fullName evidence="1">F-box domain-containing protein</fullName>
    </recommendedName>
</protein>
<dbReference type="AlphaFoldDB" id="A0AAD5TV39"/>
<accession>A0AAD5TV39</accession>
<dbReference type="Pfam" id="PF12937">
    <property type="entry name" value="F-box-like"/>
    <property type="match status" value="1"/>
</dbReference>
<evidence type="ECO:0000313" key="2">
    <source>
        <dbReference type="EMBL" id="KAJ3208622.1"/>
    </source>
</evidence>
<proteinExistence type="predicted"/>
<keyword evidence="3" id="KW-1185">Reference proteome</keyword>
<evidence type="ECO:0000259" key="1">
    <source>
        <dbReference type="PROSITE" id="PS50181"/>
    </source>
</evidence>
<evidence type="ECO:0000313" key="3">
    <source>
        <dbReference type="Proteomes" id="UP001211065"/>
    </source>
</evidence>
<name>A0AAD5TV39_9FUNG</name>
<feature type="domain" description="F-box" evidence="1">
    <location>
        <begin position="65"/>
        <end position="116"/>
    </location>
</feature>
<dbReference type="Proteomes" id="UP001211065">
    <property type="component" value="Unassembled WGS sequence"/>
</dbReference>
<dbReference type="EMBL" id="JADGJW010000985">
    <property type="protein sequence ID" value="KAJ3208622.1"/>
    <property type="molecule type" value="Genomic_DNA"/>
</dbReference>
<comment type="caution">
    <text evidence="2">The sequence shown here is derived from an EMBL/GenBank/DDBJ whole genome shotgun (WGS) entry which is preliminary data.</text>
</comment>
<reference evidence="2" key="1">
    <citation type="submission" date="2020-05" db="EMBL/GenBank/DDBJ databases">
        <title>Phylogenomic resolution of chytrid fungi.</title>
        <authorList>
            <person name="Stajich J.E."/>
            <person name="Amses K."/>
            <person name="Simmons R."/>
            <person name="Seto K."/>
            <person name="Myers J."/>
            <person name="Bonds A."/>
            <person name="Quandt C.A."/>
            <person name="Barry K."/>
            <person name="Liu P."/>
            <person name="Grigoriev I."/>
            <person name="Longcore J.E."/>
            <person name="James T.Y."/>
        </authorList>
    </citation>
    <scope>NUCLEOTIDE SEQUENCE</scope>
    <source>
        <strain evidence="2">JEL0476</strain>
    </source>
</reference>